<dbReference type="GO" id="GO:0020037">
    <property type="term" value="F:heme binding"/>
    <property type="evidence" value="ECO:0007669"/>
    <property type="project" value="InterPro"/>
</dbReference>
<dbReference type="EMBL" id="JANHAX010000003">
    <property type="protein sequence ID" value="MDQ2090485.1"/>
    <property type="molecule type" value="Genomic_DNA"/>
</dbReference>
<dbReference type="Proteomes" id="UP001226762">
    <property type="component" value="Unassembled WGS sequence"/>
</dbReference>
<keyword evidence="2" id="KW-1185">Reference proteome</keyword>
<dbReference type="CDD" id="cd01040">
    <property type="entry name" value="Mb-like"/>
    <property type="match status" value="1"/>
</dbReference>
<dbReference type="SUPFAM" id="SSF46458">
    <property type="entry name" value="Globin-like"/>
    <property type="match status" value="1"/>
</dbReference>
<proteinExistence type="predicted"/>
<dbReference type="InterPro" id="IPR044399">
    <property type="entry name" value="Mb-like_M"/>
</dbReference>
<evidence type="ECO:0000313" key="1">
    <source>
        <dbReference type="EMBL" id="MDQ2090485.1"/>
    </source>
</evidence>
<dbReference type="InterPro" id="IPR012292">
    <property type="entry name" value="Globin/Proto"/>
</dbReference>
<evidence type="ECO:0000313" key="2">
    <source>
        <dbReference type="Proteomes" id="UP001226762"/>
    </source>
</evidence>
<dbReference type="Gene3D" id="1.10.490.10">
    <property type="entry name" value="Globins"/>
    <property type="match status" value="1"/>
</dbReference>
<protein>
    <submittedName>
        <fullName evidence="1">Globin</fullName>
    </submittedName>
</protein>
<comment type="caution">
    <text evidence="1">The sequence shown here is derived from an EMBL/GenBank/DDBJ whole genome shotgun (WGS) entry which is preliminary data.</text>
</comment>
<sequence>MSMHFNGRLNNCLGKVYACRHEIVDRFYELLFEERPDVKDMFTGDFHKQKEMFSMMIAMLARATATGQGAAEMGNQIREQHEGLDIEPELFIRSGVLLRQAFVDVLGDQIGDFEKVLLTESIGRLTAAAAGRQPCLSAGSDAKNADGGTEG</sequence>
<gene>
    <name evidence="1" type="ORF">NO357_11300</name>
</gene>
<accession>A0AAE4B4Q8</accession>
<dbReference type="InterPro" id="IPR009050">
    <property type="entry name" value="Globin-like_sf"/>
</dbReference>
<reference evidence="1" key="2">
    <citation type="submission" date="2023-02" db="EMBL/GenBank/DDBJ databases">
        <title>'Rhodoalgimonas zhirmunskyi' gen. nov., isolated from a red alga.</title>
        <authorList>
            <person name="Nedashkovskaya O.I."/>
            <person name="Otstavnykh N.Y."/>
            <person name="Bystritskaya E.P."/>
            <person name="Balabanova L.A."/>
            <person name="Isaeva M.P."/>
        </authorList>
    </citation>
    <scope>NUCLEOTIDE SEQUENCE</scope>
    <source>
        <strain evidence="1">KCTC 52189</strain>
    </source>
</reference>
<name>A0AAE4B4Q8_9RHOB</name>
<reference evidence="1" key="1">
    <citation type="submission" date="2022-07" db="EMBL/GenBank/DDBJ databases">
        <authorList>
            <person name="Otstavnykh N."/>
            <person name="Isaeva M."/>
            <person name="Bystritskaya E."/>
        </authorList>
    </citation>
    <scope>NUCLEOTIDE SEQUENCE</scope>
    <source>
        <strain evidence="1">KCTC 52189</strain>
    </source>
</reference>
<dbReference type="AlphaFoldDB" id="A0AAE4B4Q8"/>
<dbReference type="GO" id="GO:0019825">
    <property type="term" value="F:oxygen binding"/>
    <property type="evidence" value="ECO:0007669"/>
    <property type="project" value="InterPro"/>
</dbReference>
<organism evidence="1 2">
    <name type="scientific">Marimonas arenosa</name>
    <dbReference type="NCBI Taxonomy" id="1795305"/>
    <lineage>
        <taxon>Bacteria</taxon>
        <taxon>Pseudomonadati</taxon>
        <taxon>Pseudomonadota</taxon>
        <taxon>Alphaproteobacteria</taxon>
        <taxon>Rhodobacterales</taxon>
        <taxon>Paracoccaceae</taxon>
        <taxon>Marimonas</taxon>
    </lineage>
</organism>